<dbReference type="InterPro" id="IPR016152">
    <property type="entry name" value="PTrfase/Anion_transptr"/>
</dbReference>
<evidence type="ECO:0000256" key="4">
    <source>
        <dbReference type="ARBA" id="ARBA00022679"/>
    </source>
</evidence>
<dbReference type="RefSeq" id="WP_257490772.1">
    <property type="nucleotide sequence ID" value="NZ_JANJZL010000022.1"/>
</dbReference>
<dbReference type="NCBIfam" id="TIGR00848">
    <property type="entry name" value="fruA"/>
    <property type="match status" value="1"/>
</dbReference>
<dbReference type="PROSITE" id="PS00372">
    <property type="entry name" value="PTS_EIIA_TYPE_2_HIS"/>
    <property type="match status" value="1"/>
</dbReference>
<keyword evidence="5" id="KW-0598">Phosphotransferase system</keyword>
<reference evidence="7" key="1">
    <citation type="submission" date="2022-07" db="EMBL/GenBank/DDBJ databases">
        <title>Enhanced cultured diversity of the mouse gut microbiota enables custom-made synthetic communities.</title>
        <authorList>
            <person name="Afrizal A."/>
        </authorList>
    </citation>
    <scope>NUCLEOTIDE SEQUENCE</scope>
    <source>
        <strain evidence="7">DSM 29482</strain>
    </source>
</reference>
<evidence type="ECO:0000313" key="7">
    <source>
        <dbReference type="EMBL" id="MCR2045594.1"/>
    </source>
</evidence>
<dbReference type="SUPFAM" id="SSF55804">
    <property type="entry name" value="Phoshotransferase/anion transport protein"/>
    <property type="match status" value="1"/>
</dbReference>
<keyword evidence="4 7" id="KW-0808">Transferase</keyword>
<dbReference type="AlphaFoldDB" id="A0A9X2MKW5"/>
<dbReference type="InterPro" id="IPR002178">
    <property type="entry name" value="PTS_EIIA_type-2_dom"/>
</dbReference>
<dbReference type="GO" id="GO:0016020">
    <property type="term" value="C:membrane"/>
    <property type="evidence" value="ECO:0007669"/>
    <property type="project" value="InterPro"/>
</dbReference>
<dbReference type="GO" id="GO:0009401">
    <property type="term" value="P:phosphoenolpyruvate-dependent sugar phosphotransferase system"/>
    <property type="evidence" value="ECO:0007669"/>
    <property type="project" value="UniProtKB-KW"/>
</dbReference>
<dbReference type="InterPro" id="IPR004715">
    <property type="entry name" value="PTS_IIA_fruc"/>
</dbReference>
<feature type="domain" description="PTS EIIA type-2" evidence="6">
    <location>
        <begin position="5"/>
        <end position="149"/>
    </location>
</feature>
<dbReference type="CDD" id="cd00211">
    <property type="entry name" value="PTS_IIA_fru"/>
    <property type="match status" value="1"/>
</dbReference>
<organism evidence="7 8">
    <name type="scientific">Anaerosalibacter massiliensis</name>
    <dbReference type="NCBI Taxonomy" id="1347392"/>
    <lineage>
        <taxon>Bacteria</taxon>
        <taxon>Bacillati</taxon>
        <taxon>Bacillota</taxon>
        <taxon>Tissierellia</taxon>
        <taxon>Tissierellales</taxon>
        <taxon>Sporanaerobacteraceae</taxon>
        <taxon>Anaerosalibacter</taxon>
    </lineage>
</organism>
<name>A0A9X2MKW5_9FIRM</name>
<sequence>MDLSKILDDKIICIDMPAENKDESITLLSEKLKNAGYIDNLESFKKDIYYRESLGKTGIGNYIAIPHGKSDSVKKVGIAIGKLEHEIEWETLDDKGVKIIFLFAVGSNNESAEKHLMLLAEVASKLGDDDAVKKLLEAKSVDDIKNIFI</sequence>
<evidence type="ECO:0000259" key="6">
    <source>
        <dbReference type="PROSITE" id="PS51094"/>
    </source>
</evidence>
<dbReference type="EMBL" id="JANJZL010000022">
    <property type="protein sequence ID" value="MCR2045594.1"/>
    <property type="molecule type" value="Genomic_DNA"/>
</dbReference>
<dbReference type="GO" id="GO:0008982">
    <property type="term" value="F:protein-N(PI)-phosphohistidine-sugar phosphotransferase activity"/>
    <property type="evidence" value="ECO:0007669"/>
    <property type="project" value="InterPro"/>
</dbReference>
<keyword evidence="2" id="KW-0597">Phosphoprotein</keyword>
<dbReference type="Proteomes" id="UP001142078">
    <property type="component" value="Unassembled WGS sequence"/>
</dbReference>
<dbReference type="PROSITE" id="PS51094">
    <property type="entry name" value="PTS_EIIA_TYPE_2"/>
    <property type="match status" value="1"/>
</dbReference>
<accession>A0A9X2MKW5</accession>
<dbReference type="PANTHER" id="PTHR47738:SF2">
    <property type="entry name" value="PTS SYSTEM FRUCTOSE-LIKE EIIA COMPONENT"/>
    <property type="match status" value="1"/>
</dbReference>
<evidence type="ECO:0000256" key="2">
    <source>
        <dbReference type="ARBA" id="ARBA00022553"/>
    </source>
</evidence>
<dbReference type="Pfam" id="PF00359">
    <property type="entry name" value="PTS_EIIA_2"/>
    <property type="match status" value="1"/>
</dbReference>
<keyword evidence="8" id="KW-1185">Reference proteome</keyword>
<dbReference type="PANTHER" id="PTHR47738">
    <property type="entry name" value="PTS SYSTEM FRUCTOSE-LIKE EIIA COMPONENT-RELATED"/>
    <property type="match status" value="1"/>
</dbReference>
<keyword evidence="1" id="KW-0813">Transport</keyword>
<keyword evidence="3" id="KW-0762">Sugar transport</keyword>
<evidence type="ECO:0000256" key="1">
    <source>
        <dbReference type="ARBA" id="ARBA00022448"/>
    </source>
</evidence>
<evidence type="ECO:0000313" key="8">
    <source>
        <dbReference type="Proteomes" id="UP001142078"/>
    </source>
</evidence>
<dbReference type="Gene3D" id="3.40.930.10">
    <property type="entry name" value="Mannitol-specific EII, Chain A"/>
    <property type="match status" value="1"/>
</dbReference>
<gene>
    <name evidence="7" type="ORF">NSA23_16030</name>
</gene>
<comment type="caution">
    <text evidence="7">The sequence shown here is derived from an EMBL/GenBank/DDBJ whole genome shotgun (WGS) entry which is preliminary data.</text>
</comment>
<evidence type="ECO:0000256" key="3">
    <source>
        <dbReference type="ARBA" id="ARBA00022597"/>
    </source>
</evidence>
<dbReference type="InterPro" id="IPR051541">
    <property type="entry name" value="PTS_SugarTrans_NitroReg"/>
</dbReference>
<protein>
    <submittedName>
        <fullName evidence="7">Fructose PTS transporter subunit IIA</fullName>
        <ecNumber evidence="7">2.7.1.202</ecNumber>
    </submittedName>
</protein>
<dbReference type="EC" id="2.7.1.202" evidence="7"/>
<evidence type="ECO:0000256" key="5">
    <source>
        <dbReference type="ARBA" id="ARBA00022683"/>
    </source>
</evidence>
<proteinExistence type="predicted"/>